<feature type="region of interest" description="Disordered" evidence="1">
    <location>
        <begin position="79"/>
        <end position="98"/>
    </location>
</feature>
<dbReference type="Proteomes" id="UP001303889">
    <property type="component" value="Unassembled WGS sequence"/>
</dbReference>
<keyword evidence="3" id="KW-1185">Reference proteome</keyword>
<feature type="compositionally biased region" description="Pro residues" evidence="1">
    <location>
        <begin position="85"/>
        <end position="98"/>
    </location>
</feature>
<feature type="region of interest" description="Disordered" evidence="1">
    <location>
        <begin position="111"/>
        <end position="131"/>
    </location>
</feature>
<feature type="region of interest" description="Disordered" evidence="1">
    <location>
        <begin position="175"/>
        <end position="216"/>
    </location>
</feature>
<proteinExistence type="predicted"/>
<comment type="caution">
    <text evidence="2">The sequence shown here is derived from an EMBL/GenBank/DDBJ whole genome shotgun (WGS) entry which is preliminary data.</text>
</comment>
<protein>
    <submittedName>
        <fullName evidence="2">Uncharacterized protein</fullName>
    </submittedName>
</protein>
<reference evidence="2" key="2">
    <citation type="submission" date="2023-05" db="EMBL/GenBank/DDBJ databases">
        <authorList>
            <consortium name="Lawrence Berkeley National Laboratory"/>
            <person name="Steindorff A."/>
            <person name="Hensen N."/>
            <person name="Bonometti L."/>
            <person name="Westerberg I."/>
            <person name="Brannstrom I.O."/>
            <person name="Guillou S."/>
            <person name="Cros-Aarteil S."/>
            <person name="Calhoun S."/>
            <person name="Haridas S."/>
            <person name="Kuo A."/>
            <person name="Mondo S."/>
            <person name="Pangilinan J."/>
            <person name="Riley R."/>
            <person name="Labutti K."/>
            <person name="Andreopoulos B."/>
            <person name="Lipzen A."/>
            <person name="Chen C."/>
            <person name="Yanf M."/>
            <person name="Daum C."/>
            <person name="Ng V."/>
            <person name="Clum A."/>
            <person name="Ohm R."/>
            <person name="Martin F."/>
            <person name="Silar P."/>
            <person name="Natvig D."/>
            <person name="Lalanne C."/>
            <person name="Gautier V."/>
            <person name="Ament-Velasquez S.L."/>
            <person name="Kruys A."/>
            <person name="Hutchinson M.I."/>
            <person name="Powell A.J."/>
            <person name="Barry K."/>
            <person name="Miller A.N."/>
            <person name="Grigoriev I.V."/>
            <person name="Debuchy R."/>
            <person name="Gladieux P."/>
            <person name="Thoren M.H."/>
            <person name="Johannesson H."/>
        </authorList>
    </citation>
    <scope>NUCLEOTIDE SEQUENCE</scope>
    <source>
        <strain evidence="2">CBS 103.79</strain>
    </source>
</reference>
<reference evidence="2" key="1">
    <citation type="journal article" date="2023" name="Mol. Phylogenet. Evol.">
        <title>Genome-scale phylogeny and comparative genomics of the fungal order Sordariales.</title>
        <authorList>
            <person name="Hensen N."/>
            <person name="Bonometti L."/>
            <person name="Westerberg I."/>
            <person name="Brannstrom I.O."/>
            <person name="Guillou S."/>
            <person name="Cros-Aarteil S."/>
            <person name="Calhoun S."/>
            <person name="Haridas S."/>
            <person name="Kuo A."/>
            <person name="Mondo S."/>
            <person name="Pangilinan J."/>
            <person name="Riley R."/>
            <person name="LaButti K."/>
            <person name="Andreopoulos B."/>
            <person name="Lipzen A."/>
            <person name="Chen C."/>
            <person name="Yan M."/>
            <person name="Daum C."/>
            <person name="Ng V."/>
            <person name="Clum A."/>
            <person name="Steindorff A."/>
            <person name="Ohm R.A."/>
            <person name="Martin F."/>
            <person name="Silar P."/>
            <person name="Natvig D.O."/>
            <person name="Lalanne C."/>
            <person name="Gautier V."/>
            <person name="Ament-Velasquez S.L."/>
            <person name="Kruys A."/>
            <person name="Hutchinson M.I."/>
            <person name="Powell A.J."/>
            <person name="Barry K."/>
            <person name="Miller A.N."/>
            <person name="Grigoriev I.V."/>
            <person name="Debuchy R."/>
            <person name="Gladieux P."/>
            <person name="Hiltunen Thoren M."/>
            <person name="Johannesson H."/>
        </authorList>
    </citation>
    <scope>NUCLEOTIDE SEQUENCE</scope>
    <source>
        <strain evidence="2">CBS 103.79</strain>
    </source>
</reference>
<gene>
    <name evidence="2" type="ORF">C8A05DRAFT_17398</name>
</gene>
<dbReference type="EMBL" id="MU855688">
    <property type="protein sequence ID" value="KAK3900278.1"/>
    <property type="molecule type" value="Genomic_DNA"/>
</dbReference>
<evidence type="ECO:0000313" key="3">
    <source>
        <dbReference type="Proteomes" id="UP001303889"/>
    </source>
</evidence>
<organism evidence="2 3">
    <name type="scientific">Staphylotrichum tortipilum</name>
    <dbReference type="NCBI Taxonomy" id="2831512"/>
    <lineage>
        <taxon>Eukaryota</taxon>
        <taxon>Fungi</taxon>
        <taxon>Dikarya</taxon>
        <taxon>Ascomycota</taxon>
        <taxon>Pezizomycotina</taxon>
        <taxon>Sordariomycetes</taxon>
        <taxon>Sordariomycetidae</taxon>
        <taxon>Sordariales</taxon>
        <taxon>Chaetomiaceae</taxon>
        <taxon>Staphylotrichum</taxon>
    </lineage>
</organism>
<name>A0AAN6MHZ5_9PEZI</name>
<sequence length="392" mass="39938">MSARRPFDMLPQVVNEVLVTTAKAFKAARPDGKGNSAGAVTMAEARIPAAVEKFNAILDELECEILLSKSIHERDLRELRANRQPPQPEPKPVAPPAPMIIDVESPKMNAKEPFTGLPGPPGAPASGNANMPVAPFPNMGFGGTSPEVATAPTPKMTAKPKDVKGLARLGVAAAGLSRPASAPPKKEAKISAQQARRPSSEAGGPPAASNGSVQAKAASLLATNKSAPAPALGNGPGSVAAATTASTAVGNEKLFTGMTFSLAPASTDAPVPTPTPQPRAAQQQAQLQGPDLTSLGTGDGFNAEQFTTGPANVANMGGGAPQGGKPAEEASMDNVDAKIDGLFDLGPGSMESMDIGYDLDNADNSNFNDMYFDSGDNGGAGEFDNAFFNLNG</sequence>
<evidence type="ECO:0000256" key="1">
    <source>
        <dbReference type="SAM" id="MobiDB-lite"/>
    </source>
</evidence>
<evidence type="ECO:0000313" key="2">
    <source>
        <dbReference type="EMBL" id="KAK3900278.1"/>
    </source>
</evidence>
<dbReference type="AlphaFoldDB" id="A0AAN6MHZ5"/>
<accession>A0AAN6MHZ5</accession>